<name>A0AAD9W5Y7_PHOAM</name>
<dbReference type="SUPFAM" id="SSF51430">
    <property type="entry name" value="NAD(P)-linked oxidoreductase"/>
    <property type="match status" value="1"/>
</dbReference>
<evidence type="ECO:0000256" key="1">
    <source>
        <dbReference type="ARBA" id="ARBA00023002"/>
    </source>
</evidence>
<dbReference type="InterPro" id="IPR023210">
    <property type="entry name" value="NADP_OxRdtase_dom"/>
</dbReference>
<feature type="domain" description="NADP-dependent oxidoreductase" evidence="2">
    <location>
        <begin position="4"/>
        <end position="313"/>
    </location>
</feature>
<organism evidence="3 4">
    <name type="scientific">Phomopsis amygdali</name>
    <name type="common">Fusicoccum amygdali</name>
    <dbReference type="NCBI Taxonomy" id="1214568"/>
    <lineage>
        <taxon>Eukaryota</taxon>
        <taxon>Fungi</taxon>
        <taxon>Dikarya</taxon>
        <taxon>Ascomycota</taxon>
        <taxon>Pezizomycotina</taxon>
        <taxon>Sordariomycetes</taxon>
        <taxon>Sordariomycetidae</taxon>
        <taxon>Diaporthales</taxon>
        <taxon>Diaporthaceae</taxon>
        <taxon>Diaporthe</taxon>
    </lineage>
</organism>
<gene>
    <name evidence="3" type="ORF">N8I77_005824</name>
</gene>
<accession>A0AAD9W5Y7</accession>
<keyword evidence="1" id="KW-0560">Oxidoreductase</keyword>
<dbReference type="InterPro" id="IPR050523">
    <property type="entry name" value="AKR_Detox_Biosynth"/>
</dbReference>
<dbReference type="AlphaFoldDB" id="A0AAD9W5Y7"/>
<dbReference type="PANTHER" id="PTHR43364:SF4">
    <property type="entry name" value="NAD(P)-LINKED OXIDOREDUCTASE SUPERFAMILY PROTEIN"/>
    <property type="match status" value="1"/>
</dbReference>
<evidence type="ECO:0000259" key="2">
    <source>
        <dbReference type="Pfam" id="PF00248"/>
    </source>
</evidence>
<comment type="caution">
    <text evidence="3">The sequence shown here is derived from an EMBL/GenBank/DDBJ whole genome shotgun (WGS) entry which is preliminary data.</text>
</comment>
<dbReference type="PANTHER" id="PTHR43364">
    <property type="entry name" value="NADH-SPECIFIC METHYLGLYOXAL REDUCTASE-RELATED"/>
    <property type="match status" value="1"/>
</dbReference>
<dbReference type="Gene3D" id="3.20.20.100">
    <property type="entry name" value="NADP-dependent oxidoreductase domain"/>
    <property type="match status" value="1"/>
</dbReference>
<proteinExistence type="predicted"/>
<reference evidence="3" key="1">
    <citation type="submission" date="2023-06" db="EMBL/GenBank/DDBJ databases">
        <authorList>
            <person name="Noh H."/>
        </authorList>
    </citation>
    <scope>NUCLEOTIDE SEQUENCE</scope>
    <source>
        <strain evidence="3">DUCC20226</strain>
    </source>
</reference>
<protein>
    <recommendedName>
        <fullName evidence="2">NADP-dependent oxidoreductase domain-containing protein</fullName>
    </recommendedName>
</protein>
<sequence>MPVKLVFGAGGIGWTEKSFTYTWDTEEKVTSLLDTLETLGLKELDSAASYPPGNPWNTETLLGQSKVVERGFVVDSKILGARGPMLTDERISASVEKTLQLLGAKKVRTMYAHFFDEHTPIAETAKAFDRQYREGKFERLGLCSYPPGKLSEYFSVCEASGYIKPTVYQGEYNALARDDEADLIPLLRQHNCAYYAYSPLAGGFLTGKVTFAVNAESELHRTRFHGASAFKAYVDKYDNQKMHDAIKQLKKVCDEEGVSLQEASLRWLVWQSKLGEGDAVILGATKEGQLDSNVKDARKGPLGQRVKEAVEELLKDHGKL</sequence>
<dbReference type="InterPro" id="IPR036812">
    <property type="entry name" value="NAD(P)_OxRdtase_dom_sf"/>
</dbReference>
<keyword evidence="4" id="KW-1185">Reference proteome</keyword>
<dbReference type="GO" id="GO:0016491">
    <property type="term" value="F:oxidoreductase activity"/>
    <property type="evidence" value="ECO:0007669"/>
    <property type="project" value="UniProtKB-KW"/>
</dbReference>
<evidence type="ECO:0000313" key="3">
    <source>
        <dbReference type="EMBL" id="KAK2607120.1"/>
    </source>
</evidence>
<evidence type="ECO:0000313" key="4">
    <source>
        <dbReference type="Proteomes" id="UP001265746"/>
    </source>
</evidence>
<dbReference type="Proteomes" id="UP001265746">
    <property type="component" value="Unassembled WGS sequence"/>
</dbReference>
<dbReference type="EMBL" id="JAUJFL010000003">
    <property type="protein sequence ID" value="KAK2607120.1"/>
    <property type="molecule type" value="Genomic_DNA"/>
</dbReference>
<dbReference type="Pfam" id="PF00248">
    <property type="entry name" value="Aldo_ket_red"/>
    <property type="match status" value="1"/>
</dbReference>